<dbReference type="OrthoDB" id="1058301at2759"/>
<keyword evidence="1" id="KW-0378">Hydrolase</keyword>
<dbReference type="GO" id="GO:0046475">
    <property type="term" value="P:glycerophospholipid catabolic process"/>
    <property type="evidence" value="ECO:0007669"/>
    <property type="project" value="TreeGrafter"/>
</dbReference>
<dbReference type="RefSeq" id="XP_020915933.2">
    <property type="nucleotide sequence ID" value="XM_021060274.2"/>
</dbReference>
<dbReference type="InterPro" id="IPR051578">
    <property type="entry name" value="GDPD"/>
</dbReference>
<evidence type="ECO:0000313" key="3">
    <source>
        <dbReference type="EnsemblMetazoa" id="XP_020915933.2"/>
    </source>
</evidence>
<dbReference type="Proteomes" id="UP000887567">
    <property type="component" value="Unplaced"/>
</dbReference>
<proteinExistence type="predicted"/>
<evidence type="ECO:0000259" key="2">
    <source>
        <dbReference type="PROSITE" id="PS51704"/>
    </source>
</evidence>
<dbReference type="PROSITE" id="PS51704">
    <property type="entry name" value="GP_PDE"/>
    <property type="match status" value="1"/>
</dbReference>
<dbReference type="Gene3D" id="3.20.20.190">
    <property type="entry name" value="Phosphatidylinositol (PI) phosphodiesterase"/>
    <property type="match status" value="1"/>
</dbReference>
<dbReference type="PANTHER" id="PTHR22958">
    <property type="entry name" value="GLYCEROPHOSPHORYL DIESTER PHOSPHODIESTERASE"/>
    <property type="match status" value="1"/>
</dbReference>
<dbReference type="GeneID" id="110253371"/>
<dbReference type="InterPro" id="IPR030395">
    <property type="entry name" value="GP_PDE_dom"/>
</dbReference>
<evidence type="ECO:0000256" key="1">
    <source>
        <dbReference type="ARBA" id="ARBA00022801"/>
    </source>
</evidence>
<protein>
    <recommendedName>
        <fullName evidence="2">GP-PDE domain-containing protein</fullName>
    </recommendedName>
</protein>
<dbReference type="SUPFAM" id="SSF51695">
    <property type="entry name" value="PLC-like phosphodiesterases"/>
    <property type="match status" value="1"/>
</dbReference>
<keyword evidence="4" id="KW-1185">Reference proteome</keyword>
<dbReference type="KEGG" id="epa:110253371"/>
<dbReference type="EnsemblMetazoa" id="XM_021060274.2">
    <property type="protein sequence ID" value="XP_020915933.2"/>
    <property type="gene ID" value="LOC110253371"/>
</dbReference>
<evidence type="ECO:0000313" key="4">
    <source>
        <dbReference type="Proteomes" id="UP000887567"/>
    </source>
</evidence>
<accession>A0A913Y7G9</accession>
<dbReference type="GO" id="GO:0047389">
    <property type="term" value="F:glycerophosphocholine phosphodiesterase activity"/>
    <property type="evidence" value="ECO:0007669"/>
    <property type="project" value="TreeGrafter"/>
</dbReference>
<feature type="domain" description="GP-PDE" evidence="2">
    <location>
        <begin position="1"/>
        <end position="105"/>
    </location>
</feature>
<reference evidence="3" key="1">
    <citation type="submission" date="2022-11" db="UniProtKB">
        <authorList>
            <consortium name="EnsemblMetazoa"/>
        </authorList>
    </citation>
    <scope>IDENTIFICATION</scope>
</reference>
<dbReference type="PANTHER" id="PTHR22958:SF1">
    <property type="entry name" value="GLYCEROPHOSPHOCHOLINE PHOSPHODIESTERASE GPCPD1"/>
    <property type="match status" value="1"/>
</dbReference>
<dbReference type="InterPro" id="IPR017946">
    <property type="entry name" value="PLC-like_Pdiesterase_TIM-brl"/>
</dbReference>
<dbReference type="AlphaFoldDB" id="A0A913Y7G9"/>
<name>A0A913Y7G9_EXADI</name>
<dbReference type="Pfam" id="PF03009">
    <property type="entry name" value="GDPD"/>
    <property type="match status" value="1"/>
</dbReference>
<organism evidence="3 4">
    <name type="scientific">Exaiptasia diaphana</name>
    <name type="common">Tropical sea anemone</name>
    <name type="synonym">Aiptasia pulchella</name>
    <dbReference type="NCBI Taxonomy" id="2652724"/>
    <lineage>
        <taxon>Eukaryota</taxon>
        <taxon>Metazoa</taxon>
        <taxon>Cnidaria</taxon>
        <taxon>Anthozoa</taxon>
        <taxon>Hexacorallia</taxon>
        <taxon>Actiniaria</taxon>
        <taxon>Aiptasiidae</taxon>
        <taxon>Exaiptasia</taxon>
    </lineage>
</organism>
<sequence length="105" mass="11956">MDVQVSKERIPVVFHDTTVKLCLKDLPSPLILEVPLKDLTIEQMQNAKVAGIKEHEAYLKAKEESGNLDSVEMDFQLFPTLNHVFDEVPEDTGFLIELKYPLAEM</sequence>